<keyword evidence="6" id="KW-0007">Acetylation</keyword>
<reference evidence="12" key="2">
    <citation type="submission" date="2018-05" db="EMBL/GenBank/DDBJ databases">
        <title>OpunRS2 (Oryza punctata Reference Sequence Version 2).</title>
        <authorList>
            <person name="Zhang J."/>
            <person name="Kudrna D."/>
            <person name="Lee S."/>
            <person name="Talag J."/>
            <person name="Welchert J."/>
            <person name="Wing R.A."/>
        </authorList>
    </citation>
    <scope>NUCLEOTIDE SEQUENCE [LARGE SCALE GENOMIC DNA]</scope>
</reference>
<dbReference type="SMART" id="SM00397">
    <property type="entry name" value="t_SNARE"/>
    <property type="match status" value="1"/>
</dbReference>
<evidence type="ECO:0000256" key="4">
    <source>
        <dbReference type="ARBA" id="ARBA00022692"/>
    </source>
</evidence>
<evidence type="ECO:0000256" key="5">
    <source>
        <dbReference type="ARBA" id="ARBA00022927"/>
    </source>
</evidence>
<evidence type="ECO:0000259" key="11">
    <source>
        <dbReference type="SMART" id="SM00503"/>
    </source>
</evidence>
<dbReference type="SMART" id="SM00503">
    <property type="entry name" value="SynN"/>
    <property type="match status" value="1"/>
</dbReference>
<proteinExistence type="inferred from homology"/>
<feature type="domain" description="Syntaxin N-terminal" evidence="11">
    <location>
        <begin position="1"/>
        <end position="121"/>
    </location>
</feature>
<dbReference type="GO" id="GO:0005484">
    <property type="term" value="F:SNAP receptor activity"/>
    <property type="evidence" value="ECO:0007669"/>
    <property type="project" value="TreeGrafter"/>
</dbReference>
<dbReference type="PANTHER" id="PTHR19957:SF135">
    <property type="entry name" value="OS02G0702800 PROTEIN"/>
    <property type="match status" value="1"/>
</dbReference>
<dbReference type="GO" id="GO:0006906">
    <property type="term" value="P:vesicle fusion"/>
    <property type="evidence" value="ECO:0007669"/>
    <property type="project" value="TreeGrafter"/>
</dbReference>
<dbReference type="STRING" id="4537.A0A0E0K433"/>
<evidence type="ECO:0008006" key="14">
    <source>
        <dbReference type="Google" id="ProtNLM"/>
    </source>
</evidence>
<dbReference type="eggNOG" id="KOG0811">
    <property type="taxonomic scope" value="Eukaryota"/>
</dbReference>
<dbReference type="PANTHER" id="PTHR19957">
    <property type="entry name" value="SYNTAXIN"/>
    <property type="match status" value="1"/>
</dbReference>
<keyword evidence="7" id="KW-0175">Coiled coil</keyword>
<organism evidence="12">
    <name type="scientific">Oryza punctata</name>
    <name type="common">Red rice</name>
    <dbReference type="NCBI Taxonomy" id="4537"/>
    <lineage>
        <taxon>Eukaryota</taxon>
        <taxon>Viridiplantae</taxon>
        <taxon>Streptophyta</taxon>
        <taxon>Embryophyta</taxon>
        <taxon>Tracheophyta</taxon>
        <taxon>Spermatophyta</taxon>
        <taxon>Magnoliopsida</taxon>
        <taxon>Liliopsida</taxon>
        <taxon>Poales</taxon>
        <taxon>Poaceae</taxon>
        <taxon>BOP clade</taxon>
        <taxon>Oryzoideae</taxon>
        <taxon>Oryzeae</taxon>
        <taxon>Oryzinae</taxon>
        <taxon>Oryza</taxon>
    </lineage>
</organism>
<dbReference type="GO" id="GO:0012505">
    <property type="term" value="C:endomembrane system"/>
    <property type="evidence" value="ECO:0007669"/>
    <property type="project" value="TreeGrafter"/>
</dbReference>
<dbReference type="GO" id="GO:0000149">
    <property type="term" value="F:SNARE binding"/>
    <property type="evidence" value="ECO:0007669"/>
    <property type="project" value="TreeGrafter"/>
</dbReference>
<dbReference type="Gene3D" id="1.20.58.70">
    <property type="match status" value="1"/>
</dbReference>
<dbReference type="Proteomes" id="UP000026962">
    <property type="component" value="Chromosome 2"/>
</dbReference>
<keyword evidence="3" id="KW-0813">Transport</keyword>
<dbReference type="AlphaFoldDB" id="A0A0E0K433"/>
<keyword evidence="9" id="KW-1133">Transmembrane helix</keyword>
<dbReference type="InterPro" id="IPR000727">
    <property type="entry name" value="T_SNARE_dom"/>
</dbReference>
<feature type="transmembrane region" description="Helical" evidence="9">
    <location>
        <begin position="235"/>
        <end position="256"/>
    </location>
</feature>
<name>A0A0E0K433_ORYPU</name>
<dbReference type="Pfam" id="PF14523">
    <property type="entry name" value="Syntaxin_2"/>
    <property type="match status" value="1"/>
</dbReference>
<dbReference type="Pfam" id="PF05739">
    <property type="entry name" value="SNARE"/>
    <property type="match status" value="1"/>
</dbReference>
<keyword evidence="4 9" id="KW-0812">Transmembrane</keyword>
<sequence length="257" mass="28294">MSFADLEAGAVRAPRKARGPDATRALVFQITTAVASYRRLLNSLGTPKDTPALRDQLQKTSHNILQLAKDAKEKLRRAAEADKSADISADKRVADMKLAKDFATTMEEYGKLQNLAIQREMAYKPVLPQTSQPNYTIGGRSQESGKIPEQHALLAESKRQEVLQLDNEIVFNEAIIEEREQAIQDIQQQIGEVHEAFKDLATLEIDTNIENSAAATKEGKTEIAKASKTQKSNSSLLCILLVIFGVVLLIVIIVLAT</sequence>
<evidence type="ECO:0000256" key="8">
    <source>
        <dbReference type="ARBA" id="ARBA00023136"/>
    </source>
</evidence>
<dbReference type="InterPro" id="IPR006011">
    <property type="entry name" value="Syntaxin_N"/>
</dbReference>
<comment type="similarity">
    <text evidence="2">Belongs to the syntaxin family.</text>
</comment>
<evidence type="ECO:0000256" key="2">
    <source>
        <dbReference type="ARBA" id="ARBA00009063"/>
    </source>
</evidence>
<dbReference type="Gene3D" id="1.20.5.110">
    <property type="match status" value="1"/>
</dbReference>
<dbReference type="FunFam" id="1.20.58.70:FF:000004">
    <property type="entry name" value="Syntaxin-22 like"/>
    <property type="match status" value="1"/>
</dbReference>
<dbReference type="GO" id="GO:0031201">
    <property type="term" value="C:SNARE complex"/>
    <property type="evidence" value="ECO:0007669"/>
    <property type="project" value="TreeGrafter"/>
</dbReference>
<dbReference type="InterPro" id="IPR010989">
    <property type="entry name" value="SNARE"/>
</dbReference>
<protein>
    <recommendedName>
        <fullName evidence="14">t-SNARE coiled-coil homology domain-containing protein</fullName>
    </recommendedName>
</protein>
<comment type="subcellular location">
    <subcellularLocation>
        <location evidence="1">Membrane</location>
        <topology evidence="1">Single-pass type IV membrane protein</topology>
    </subcellularLocation>
</comment>
<evidence type="ECO:0000256" key="1">
    <source>
        <dbReference type="ARBA" id="ARBA00004211"/>
    </source>
</evidence>
<evidence type="ECO:0000256" key="3">
    <source>
        <dbReference type="ARBA" id="ARBA00022448"/>
    </source>
</evidence>
<evidence type="ECO:0000256" key="6">
    <source>
        <dbReference type="ARBA" id="ARBA00022990"/>
    </source>
</evidence>
<evidence type="ECO:0000313" key="13">
    <source>
        <dbReference type="Proteomes" id="UP000026962"/>
    </source>
</evidence>
<evidence type="ECO:0000256" key="9">
    <source>
        <dbReference type="SAM" id="Phobius"/>
    </source>
</evidence>
<dbReference type="InterPro" id="IPR045242">
    <property type="entry name" value="Syntaxin"/>
</dbReference>
<accession>A0A0E0K433</accession>
<keyword evidence="8 9" id="KW-0472">Membrane</keyword>
<dbReference type="GO" id="GO:0006886">
    <property type="term" value="P:intracellular protein transport"/>
    <property type="evidence" value="ECO:0007669"/>
    <property type="project" value="TreeGrafter"/>
</dbReference>
<dbReference type="SUPFAM" id="SSF47661">
    <property type="entry name" value="t-snare proteins"/>
    <property type="match status" value="1"/>
</dbReference>
<dbReference type="OMA" id="QPNYTTG"/>
<dbReference type="HOGENOM" id="CLU_059257_3_0_1"/>
<reference evidence="12" key="1">
    <citation type="submission" date="2015-04" db="UniProtKB">
        <authorList>
            <consortium name="EnsemblPlants"/>
        </authorList>
    </citation>
    <scope>IDENTIFICATION</scope>
</reference>
<keyword evidence="5" id="KW-0653">Protein transport</keyword>
<feature type="domain" description="T-SNARE coiled-coil homology" evidence="10">
    <location>
        <begin position="168"/>
        <end position="226"/>
    </location>
</feature>
<evidence type="ECO:0000313" key="12">
    <source>
        <dbReference type="EnsemblPlants" id="OPUNC02G26870.1"/>
    </source>
</evidence>
<dbReference type="Gramene" id="OPUNC02G26870.1">
    <property type="protein sequence ID" value="OPUNC02G26870.1"/>
    <property type="gene ID" value="OPUNC02G26870"/>
</dbReference>
<dbReference type="GO" id="GO:0048278">
    <property type="term" value="P:vesicle docking"/>
    <property type="evidence" value="ECO:0007669"/>
    <property type="project" value="TreeGrafter"/>
</dbReference>
<dbReference type="EnsemblPlants" id="OPUNC02G26870.1">
    <property type="protein sequence ID" value="OPUNC02G26870.1"/>
    <property type="gene ID" value="OPUNC02G26870"/>
</dbReference>
<keyword evidence="13" id="KW-1185">Reference proteome</keyword>
<evidence type="ECO:0000256" key="7">
    <source>
        <dbReference type="ARBA" id="ARBA00023054"/>
    </source>
</evidence>
<evidence type="ECO:0000259" key="10">
    <source>
        <dbReference type="SMART" id="SM00397"/>
    </source>
</evidence>